<reference evidence="1" key="2">
    <citation type="journal article" date="2022" name="New Phytol.">
        <title>Evolutionary transition to the ectomycorrhizal habit in the genomes of a hyperdiverse lineage of mushroom-forming fungi.</title>
        <authorList>
            <person name="Looney B."/>
            <person name="Miyauchi S."/>
            <person name="Morin E."/>
            <person name="Drula E."/>
            <person name="Courty P.E."/>
            <person name="Kohler A."/>
            <person name="Kuo A."/>
            <person name="LaButti K."/>
            <person name="Pangilinan J."/>
            <person name="Lipzen A."/>
            <person name="Riley R."/>
            <person name="Andreopoulos W."/>
            <person name="He G."/>
            <person name="Johnson J."/>
            <person name="Nolan M."/>
            <person name="Tritt A."/>
            <person name="Barry K.W."/>
            <person name="Grigoriev I.V."/>
            <person name="Nagy L.G."/>
            <person name="Hibbett D."/>
            <person name="Henrissat B."/>
            <person name="Matheny P.B."/>
            <person name="Labbe J."/>
            <person name="Martin F.M."/>
        </authorList>
    </citation>
    <scope>NUCLEOTIDE SEQUENCE</scope>
    <source>
        <strain evidence="1">FP105234-sp</strain>
    </source>
</reference>
<sequence>MLSGQTALAGTQASMDALHTSSATVPLSYHLDEESRVGDVDEAINACASSTNVLMLLADEVYQLNQAALEQRAPVRPFQTVPCTPSPRASPAIAGAAAATLRPRTSPSCTRWSPSGARGPDRHQLHGAPAQARPREPPALPEGDGGGAPSQTCSRSVRIECDPPPPNRILRNWSYAVVVDVLRVSDTTWPPPRPRLGLEQQPCACRAQRRQNRVDLTVLQYHNSTVFPGLNADGFAFQTVTAPNSWAMPSYPHRQQPYSHNTATTSRASSACIVGLQQPPHRGHYCSTSGPLTRHYLHFQVIHERRPDSRAGLLDPYIPQQAHETAERPASWPA</sequence>
<keyword evidence="2" id="KW-1185">Reference proteome</keyword>
<dbReference type="Proteomes" id="UP000814033">
    <property type="component" value="Unassembled WGS sequence"/>
</dbReference>
<dbReference type="EMBL" id="MU275913">
    <property type="protein sequence ID" value="KAI0046999.1"/>
    <property type="molecule type" value="Genomic_DNA"/>
</dbReference>
<organism evidence="1 2">
    <name type="scientific">Auriscalpium vulgare</name>
    <dbReference type="NCBI Taxonomy" id="40419"/>
    <lineage>
        <taxon>Eukaryota</taxon>
        <taxon>Fungi</taxon>
        <taxon>Dikarya</taxon>
        <taxon>Basidiomycota</taxon>
        <taxon>Agaricomycotina</taxon>
        <taxon>Agaricomycetes</taxon>
        <taxon>Russulales</taxon>
        <taxon>Auriscalpiaceae</taxon>
        <taxon>Auriscalpium</taxon>
    </lineage>
</organism>
<evidence type="ECO:0000313" key="2">
    <source>
        <dbReference type="Proteomes" id="UP000814033"/>
    </source>
</evidence>
<name>A0ACB8RS49_9AGAM</name>
<gene>
    <name evidence="1" type="ORF">FA95DRAFT_1296389</name>
</gene>
<evidence type="ECO:0000313" key="1">
    <source>
        <dbReference type="EMBL" id="KAI0046999.1"/>
    </source>
</evidence>
<accession>A0ACB8RS49</accession>
<comment type="caution">
    <text evidence="1">The sequence shown here is derived from an EMBL/GenBank/DDBJ whole genome shotgun (WGS) entry which is preliminary data.</text>
</comment>
<protein>
    <submittedName>
        <fullName evidence="1">Uncharacterized protein</fullName>
    </submittedName>
</protein>
<reference evidence="1" key="1">
    <citation type="submission" date="2021-02" db="EMBL/GenBank/DDBJ databases">
        <authorList>
            <consortium name="DOE Joint Genome Institute"/>
            <person name="Ahrendt S."/>
            <person name="Looney B.P."/>
            <person name="Miyauchi S."/>
            <person name="Morin E."/>
            <person name="Drula E."/>
            <person name="Courty P.E."/>
            <person name="Chicoki N."/>
            <person name="Fauchery L."/>
            <person name="Kohler A."/>
            <person name="Kuo A."/>
            <person name="Labutti K."/>
            <person name="Pangilinan J."/>
            <person name="Lipzen A."/>
            <person name="Riley R."/>
            <person name="Andreopoulos W."/>
            <person name="He G."/>
            <person name="Johnson J."/>
            <person name="Barry K.W."/>
            <person name="Grigoriev I.V."/>
            <person name="Nagy L."/>
            <person name="Hibbett D."/>
            <person name="Henrissat B."/>
            <person name="Matheny P.B."/>
            <person name="Labbe J."/>
            <person name="Martin F."/>
        </authorList>
    </citation>
    <scope>NUCLEOTIDE SEQUENCE</scope>
    <source>
        <strain evidence="1">FP105234-sp</strain>
    </source>
</reference>
<proteinExistence type="predicted"/>